<evidence type="ECO:0000313" key="2">
    <source>
        <dbReference type="Proteomes" id="UP001620626"/>
    </source>
</evidence>
<comment type="caution">
    <text evidence="1">The sequence shown here is derived from an EMBL/GenBank/DDBJ whole genome shotgun (WGS) entry which is preliminary data.</text>
</comment>
<dbReference type="EMBL" id="JBICBT010000881">
    <property type="protein sequence ID" value="KAL3095239.1"/>
    <property type="molecule type" value="Genomic_DNA"/>
</dbReference>
<keyword evidence="2" id="KW-1185">Reference proteome</keyword>
<evidence type="ECO:0000313" key="1">
    <source>
        <dbReference type="EMBL" id="KAL3095239.1"/>
    </source>
</evidence>
<accession>A0ABD2JXE4</accession>
<reference evidence="1 2" key="1">
    <citation type="submission" date="2024-10" db="EMBL/GenBank/DDBJ databases">
        <authorList>
            <person name="Kim D."/>
        </authorList>
    </citation>
    <scope>NUCLEOTIDE SEQUENCE [LARGE SCALE GENOMIC DNA]</scope>
    <source>
        <strain evidence="1">BH-2024</strain>
    </source>
</reference>
<organism evidence="1 2">
    <name type="scientific">Heterodera trifolii</name>
    <dbReference type="NCBI Taxonomy" id="157864"/>
    <lineage>
        <taxon>Eukaryota</taxon>
        <taxon>Metazoa</taxon>
        <taxon>Ecdysozoa</taxon>
        <taxon>Nematoda</taxon>
        <taxon>Chromadorea</taxon>
        <taxon>Rhabditida</taxon>
        <taxon>Tylenchina</taxon>
        <taxon>Tylenchomorpha</taxon>
        <taxon>Tylenchoidea</taxon>
        <taxon>Heteroderidae</taxon>
        <taxon>Heteroderinae</taxon>
        <taxon>Heterodera</taxon>
    </lineage>
</organism>
<dbReference type="AlphaFoldDB" id="A0ABD2JXE4"/>
<name>A0ABD2JXE4_9BILA</name>
<gene>
    <name evidence="1" type="ORF">niasHT_020390</name>
</gene>
<protein>
    <submittedName>
        <fullName evidence="1">Uncharacterized protein</fullName>
    </submittedName>
</protein>
<proteinExistence type="predicted"/>
<sequence length="89" mass="9871">MMRPLPPGRQRPQPRWTTCAETRVFLAVAAAQTVAQAEPAACTPPRRRTTRRCSWAELTSGERQKLRYDSRAVLGCDCDGTFVYADGAS</sequence>
<dbReference type="Proteomes" id="UP001620626">
    <property type="component" value="Unassembled WGS sequence"/>
</dbReference>